<sequence length="331" mass="36733">MKSVPMFDAGQASFRESDPPYARKKPVFDDIDELFRQQRTLRDRLLGHRQLTSGRELAAEMLLYLDDPQACWEVLTKWLLTRTRAQRVDVGFGTSSEANYRPKFERVRDGCGMRSVIGLAMDTQDSAISIVWASERAVKFSDIERDGRLCPHTRASLLVAGTRSKVAVALRDGPREVGLLCCDATLEAGAWTDSECWMIDTVAREVVGPVFAGLHRLHLINLDENDFSVPALECLGASALTPAEQRVSQLVVAGLSYKEIARQLARSPSTIDHQLRSIRRKLGVSSTAKLIHELMSVARDTAVPRQLVEPSLTPRMPLTVNQSAGASRFTT</sequence>
<dbReference type="PRINTS" id="PR00038">
    <property type="entry name" value="HTHLUXR"/>
</dbReference>
<protein>
    <submittedName>
        <fullName evidence="6">LuxR C-terminal-related transcriptional regulator</fullName>
    </submittedName>
</protein>
<reference evidence="6" key="1">
    <citation type="submission" date="2024-05" db="EMBL/GenBank/DDBJ databases">
        <authorList>
            <person name="Bunk B."/>
            <person name="Swiderski J."/>
            <person name="Sproer C."/>
            <person name="Thiel V."/>
        </authorList>
    </citation>
    <scope>NUCLEOTIDE SEQUENCE</scope>
    <source>
        <strain evidence="6">DSM 17735</strain>
        <plasmid evidence="6">p2</plasmid>
    </source>
</reference>
<keyword evidence="2" id="KW-0238">DNA-binding</keyword>
<evidence type="ECO:0000256" key="1">
    <source>
        <dbReference type="ARBA" id="ARBA00023015"/>
    </source>
</evidence>
<evidence type="ECO:0000256" key="3">
    <source>
        <dbReference type="ARBA" id="ARBA00023163"/>
    </source>
</evidence>
<dbReference type="Pfam" id="PF00196">
    <property type="entry name" value="GerE"/>
    <property type="match status" value="1"/>
</dbReference>
<dbReference type="PANTHER" id="PTHR44688">
    <property type="entry name" value="DNA-BINDING TRANSCRIPTIONAL ACTIVATOR DEVR_DOSR"/>
    <property type="match status" value="1"/>
</dbReference>
<dbReference type="SUPFAM" id="SSF55781">
    <property type="entry name" value="GAF domain-like"/>
    <property type="match status" value="1"/>
</dbReference>
<dbReference type="SUPFAM" id="SSF46894">
    <property type="entry name" value="C-terminal effector domain of the bipartite response regulators"/>
    <property type="match status" value="1"/>
</dbReference>
<dbReference type="GO" id="GO:0003677">
    <property type="term" value="F:DNA binding"/>
    <property type="evidence" value="ECO:0007669"/>
    <property type="project" value="UniProtKB-KW"/>
</dbReference>
<keyword evidence="3" id="KW-0804">Transcription</keyword>
<feature type="region of interest" description="Disordered" evidence="4">
    <location>
        <begin position="1"/>
        <end position="21"/>
    </location>
</feature>
<keyword evidence="1" id="KW-0805">Transcription regulation</keyword>
<dbReference type="PANTHER" id="PTHR44688:SF16">
    <property type="entry name" value="DNA-BINDING TRANSCRIPTIONAL ACTIVATOR DEVR_DOSR"/>
    <property type="match status" value="1"/>
</dbReference>
<dbReference type="AlphaFoldDB" id="A0AAU7LYR9"/>
<evidence type="ECO:0000259" key="5">
    <source>
        <dbReference type="PROSITE" id="PS50043"/>
    </source>
</evidence>
<dbReference type="GO" id="GO:0006355">
    <property type="term" value="P:regulation of DNA-templated transcription"/>
    <property type="evidence" value="ECO:0007669"/>
    <property type="project" value="InterPro"/>
</dbReference>
<dbReference type="RefSeq" id="WP_349282672.1">
    <property type="nucleotide sequence ID" value="NZ_CBCSCU010000071.1"/>
</dbReference>
<keyword evidence="6" id="KW-0614">Plasmid</keyword>
<dbReference type="PROSITE" id="PS50043">
    <property type="entry name" value="HTH_LUXR_2"/>
    <property type="match status" value="1"/>
</dbReference>
<dbReference type="InterPro" id="IPR003018">
    <property type="entry name" value="GAF"/>
</dbReference>
<gene>
    <name evidence="6" type="ORF">ABLV49_22910</name>
</gene>
<dbReference type="PROSITE" id="PS00622">
    <property type="entry name" value="HTH_LUXR_1"/>
    <property type="match status" value="1"/>
</dbReference>
<dbReference type="SMART" id="SM00421">
    <property type="entry name" value="HTH_LUXR"/>
    <property type="match status" value="1"/>
</dbReference>
<feature type="domain" description="HTH luxR-type" evidence="5">
    <location>
        <begin position="233"/>
        <end position="298"/>
    </location>
</feature>
<organism evidence="6">
    <name type="scientific">Polaromonas hydrogenivorans</name>
    <dbReference type="NCBI Taxonomy" id="335476"/>
    <lineage>
        <taxon>Bacteria</taxon>
        <taxon>Pseudomonadati</taxon>
        <taxon>Pseudomonadota</taxon>
        <taxon>Betaproteobacteria</taxon>
        <taxon>Burkholderiales</taxon>
        <taxon>Comamonadaceae</taxon>
        <taxon>Polaromonas</taxon>
    </lineage>
</organism>
<dbReference type="Pfam" id="PF01590">
    <property type="entry name" value="GAF"/>
    <property type="match status" value="1"/>
</dbReference>
<dbReference type="EMBL" id="CP157677">
    <property type="protein sequence ID" value="XBP72867.1"/>
    <property type="molecule type" value="Genomic_DNA"/>
</dbReference>
<geneLocation type="plasmid" evidence="6">
    <name>p2</name>
</geneLocation>
<dbReference type="InterPro" id="IPR000792">
    <property type="entry name" value="Tscrpt_reg_LuxR_C"/>
</dbReference>
<evidence type="ECO:0000256" key="2">
    <source>
        <dbReference type="ARBA" id="ARBA00023125"/>
    </source>
</evidence>
<evidence type="ECO:0000256" key="4">
    <source>
        <dbReference type="SAM" id="MobiDB-lite"/>
    </source>
</evidence>
<dbReference type="InterPro" id="IPR036388">
    <property type="entry name" value="WH-like_DNA-bd_sf"/>
</dbReference>
<evidence type="ECO:0000313" key="6">
    <source>
        <dbReference type="EMBL" id="XBP72867.1"/>
    </source>
</evidence>
<accession>A0AAU7LYR9</accession>
<proteinExistence type="predicted"/>
<name>A0AAU7LYR9_9BURK</name>
<dbReference type="InterPro" id="IPR029016">
    <property type="entry name" value="GAF-like_dom_sf"/>
</dbReference>
<dbReference type="Gene3D" id="1.10.10.10">
    <property type="entry name" value="Winged helix-like DNA-binding domain superfamily/Winged helix DNA-binding domain"/>
    <property type="match status" value="1"/>
</dbReference>
<dbReference type="Gene3D" id="3.30.450.40">
    <property type="match status" value="1"/>
</dbReference>
<dbReference type="CDD" id="cd06170">
    <property type="entry name" value="LuxR_C_like"/>
    <property type="match status" value="1"/>
</dbReference>
<dbReference type="InterPro" id="IPR016032">
    <property type="entry name" value="Sig_transdc_resp-reg_C-effctor"/>
</dbReference>